<dbReference type="Proteomes" id="UP000694846">
    <property type="component" value="Unplaced"/>
</dbReference>
<proteinExistence type="predicted"/>
<feature type="signal peptide" evidence="1">
    <location>
        <begin position="1"/>
        <end position="23"/>
    </location>
</feature>
<dbReference type="EMBL" id="GGMS01006750">
    <property type="protein sequence ID" value="MBY75953.1"/>
    <property type="molecule type" value="Transcribed_RNA"/>
</dbReference>
<keyword evidence="1" id="KW-0732">Signal</keyword>
<dbReference type="RefSeq" id="XP_025412133.1">
    <property type="nucleotide sequence ID" value="XM_025556348.1"/>
</dbReference>
<protein>
    <submittedName>
        <fullName evidence="4">Uncharacterized protein LOC112684704</fullName>
    </submittedName>
</protein>
<evidence type="ECO:0000313" key="4">
    <source>
        <dbReference type="RefSeq" id="XP_025412133.1"/>
    </source>
</evidence>
<keyword evidence="3" id="KW-1185">Reference proteome</keyword>
<reference evidence="4" key="2">
    <citation type="submission" date="2025-04" db="UniProtKB">
        <authorList>
            <consortium name="RefSeq"/>
        </authorList>
    </citation>
    <scope>IDENTIFICATION</scope>
</reference>
<gene>
    <name evidence="4" type="primary">LOC112684704</name>
    <name evidence="2" type="ORF">g.43875</name>
</gene>
<evidence type="ECO:0000313" key="2">
    <source>
        <dbReference type="EMBL" id="MBY75953.1"/>
    </source>
</evidence>
<dbReference type="OrthoDB" id="6620412at2759"/>
<name>A0A2S2QE33_9HEMI</name>
<sequence length="420" mass="45899">MVPFGRVAMSFAALVVCGVNGSADRFQCACGYNALDHVRTVRATLADGKVNAAVVVAAEYGPLASRMLAAAHSRPEPTARWLWLLNMYANTVRWHAIERRHGSPGSPLDRVDGPALLADAAAAVEAEVARYVRACAAHGLTAGAKWSRDRLQNHVLELLTSAMERPRDDGRTATREVDFAPEHLYLNDVTVDAVLAADVGVDWRTTASWMAHVYQLARRKWVLGTRELVLYQKRFLSTAAASMMGHVLVHVTHCQRHWLKSASDSSYVDEYERTWMSVGNLLAKFAEYLDLGPEEYYRAMLDVAANPVRDHDGFVRVKHVIRTYIAEVGGGLFGALNDTAIVAAAESAETAAARADAATSADSGGQSQSEQHTSLIDLIALIDTNIGAAEKYIASVRALLPGVNFRVVKDFMRSTHIWLT</sequence>
<dbReference type="AlphaFoldDB" id="A0A2S2QE33"/>
<evidence type="ECO:0000313" key="3">
    <source>
        <dbReference type="Proteomes" id="UP000694846"/>
    </source>
</evidence>
<accession>A0A2S2QE33</accession>
<organism evidence="2">
    <name type="scientific">Sipha flava</name>
    <name type="common">yellow sugarcane aphid</name>
    <dbReference type="NCBI Taxonomy" id="143950"/>
    <lineage>
        <taxon>Eukaryota</taxon>
        <taxon>Metazoa</taxon>
        <taxon>Ecdysozoa</taxon>
        <taxon>Arthropoda</taxon>
        <taxon>Hexapoda</taxon>
        <taxon>Insecta</taxon>
        <taxon>Pterygota</taxon>
        <taxon>Neoptera</taxon>
        <taxon>Paraneoptera</taxon>
        <taxon>Hemiptera</taxon>
        <taxon>Sternorrhyncha</taxon>
        <taxon>Aphidomorpha</taxon>
        <taxon>Aphidoidea</taxon>
        <taxon>Aphididae</taxon>
        <taxon>Sipha</taxon>
    </lineage>
</organism>
<reference evidence="2" key="1">
    <citation type="submission" date="2018-04" db="EMBL/GenBank/DDBJ databases">
        <title>Transcriptome assembly of Sipha flava.</title>
        <authorList>
            <person name="Scully E.D."/>
            <person name="Geib S.M."/>
            <person name="Palmer N.A."/>
            <person name="Koch K."/>
            <person name="Bradshaw J."/>
            <person name="Heng-Moss T."/>
            <person name="Sarath G."/>
        </authorList>
    </citation>
    <scope>NUCLEOTIDE SEQUENCE</scope>
</reference>
<evidence type="ECO:0000256" key="1">
    <source>
        <dbReference type="SAM" id="SignalP"/>
    </source>
</evidence>
<feature type="chain" id="PRO_5044579118" evidence="1">
    <location>
        <begin position="24"/>
        <end position="420"/>
    </location>
</feature>
<dbReference type="GeneID" id="112684704"/>